<dbReference type="AlphaFoldDB" id="A0A5C1AE95"/>
<keyword evidence="2" id="KW-0812">Transmembrane</keyword>
<evidence type="ECO:0000313" key="4">
    <source>
        <dbReference type="Proteomes" id="UP000324974"/>
    </source>
</evidence>
<dbReference type="RefSeq" id="WP_149112154.1">
    <property type="nucleotide sequence ID" value="NZ_CP042425.1"/>
</dbReference>
<feature type="transmembrane region" description="Helical" evidence="2">
    <location>
        <begin position="32"/>
        <end position="53"/>
    </location>
</feature>
<dbReference type="EMBL" id="CP042425">
    <property type="protein sequence ID" value="QEL17561.1"/>
    <property type="molecule type" value="Genomic_DNA"/>
</dbReference>
<proteinExistence type="predicted"/>
<keyword evidence="4" id="KW-1185">Reference proteome</keyword>
<sequence length="89" mass="9863">MPRSRDDDYDDDRRDDFEPRRPVKSSVTGMHVILAGIAAGLVAALVGGGIWMAGKEHKPAVQYGNNPLIDAAEKQYQNILEEERAKQGR</sequence>
<reference evidence="4" key="1">
    <citation type="submission" date="2019-08" db="EMBL/GenBank/DDBJ databases">
        <title>Limnoglobus roseus gen. nov., sp. nov., a novel freshwater planctomycete with a giant genome from the family Gemmataceae.</title>
        <authorList>
            <person name="Kulichevskaya I.S."/>
            <person name="Naumoff D.G."/>
            <person name="Miroshnikov K."/>
            <person name="Ivanova A."/>
            <person name="Philippov D.A."/>
            <person name="Hakobyan A."/>
            <person name="Rijpstra I.C."/>
            <person name="Sinninghe Damste J.S."/>
            <person name="Liesack W."/>
            <person name="Dedysh S.N."/>
        </authorList>
    </citation>
    <scope>NUCLEOTIDE SEQUENCE [LARGE SCALE GENOMIC DNA]</scope>
    <source>
        <strain evidence="4">PX52</strain>
    </source>
</reference>
<organism evidence="3 4">
    <name type="scientific">Limnoglobus roseus</name>
    <dbReference type="NCBI Taxonomy" id="2598579"/>
    <lineage>
        <taxon>Bacteria</taxon>
        <taxon>Pseudomonadati</taxon>
        <taxon>Planctomycetota</taxon>
        <taxon>Planctomycetia</taxon>
        <taxon>Gemmatales</taxon>
        <taxon>Gemmataceae</taxon>
        <taxon>Limnoglobus</taxon>
    </lineage>
</organism>
<dbReference type="Proteomes" id="UP000324974">
    <property type="component" value="Chromosome"/>
</dbReference>
<protein>
    <submittedName>
        <fullName evidence="3">Uncharacterized protein</fullName>
    </submittedName>
</protein>
<evidence type="ECO:0000313" key="3">
    <source>
        <dbReference type="EMBL" id="QEL17561.1"/>
    </source>
</evidence>
<keyword evidence="2" id="KW-1133">Transmembrane helix</keyword>
<dbReference type="KEGG" id="lrs:PX52LOC_04556"/>
<gene>
    <name evidence="3" type="ORF">PX52LOC_04556</name>
</gene>
<name>A0A5C1AE95_9BACT</name>
<evidence type="ECO:0000256" key="2">
    <source>
        <dbReference type="SAM" id="Phobius"/>
    </source>
</evidence>
<evidence type="ECO:0000256" key="1">
    <source>
        <dbReference type="SAM" id="MobiDB-lite"/>
    </source>
</evidence>
<keyword evidence="2" id="KW-0472">Membrane</keyword>
<feature type="compositionally biased region" description="Basic and acidic residues" evidence="1">
    <location>
        <begin position="1"/>
        <end position="21"/>
    </location>
</feature>
<feature type="region of interest" description="Disordered" evidence="1">
    <location>
        <begin position="1"/>
        <end position="23"/>
    </location>
</feature>
<accession>A0A5C1AE95</accession>